<gene>
    <name evidence="1" type="ORF">L873DRAFT_366502</name>
</gene>
<name>A0A3N4JWR7_9PEZI</name>
<evidence type="ECO:0000313" key="2">
    <source>
        <dbReference type="Proteomes" id="UP000276215"/>
    </source>
</evidence>
<protein>
    <submittedName>
        <fullName evidence="1">Uncharacterized protein</fullName>
    </submittedName>
</protein>
<dbReference type="EMBL" id="ML120366">
    <property type="protein sequence ID" value="RPB02783.1"/>
    <property type="molecule type" value="Genomic_DNA"/>
</dbReference>
<keyword evidence="2" id="KW-1185">Reference proteome</keyword>
<proteinExistence type="predicted"/>
<sequence length="100" mass="11455">MVHNLQRAKSRVIEGACTAGVRECQEDRGKKGGDFVATKVLFFLSSSINYQPFRTNTNELDIAVNFERFCEEVEEDCQENPEGDWRNVLKHVRTHINLPA</sequence>
<dbReference type="AlphaFoldDB" id="A0A3N4JWR7"/>
<dbReference type="Proteomes" id="UP000276215">
    <property type="component" value="Unassembled WGS sequence"/>
</dbReference>
<reference evidence="1 2" key="1">
    <citation type="journal article" date="2018" name="Nat. Ecol. Evol.">
        <title>Pezizomycetes genomes reveal the molecular basis of ectomycorrhizal truffle lifestyle.</title>
        <authorList>
            <person name="Murat C."/>
            <person name="Payen T."/>
            <person name="Noel B."/>
            <person name="Kuo A."/>
            <person name="Morin E."/>
            <person name="Chen J."/>
            <person name="Kohler A."/>
            <person name="Krizsan K."/>
            <person name="Balestrini R."/>
            <person name="Da Silva C."/>
            <person name="Montanini B."/>
            <person name="Hainaut M."/>
            <person name="Levati E."/>
            <person name="Barry K.W."/>
            <person name="Belfiori B."/>
            <person name="Cichocki N."/>
            <person name="Clum A."/>
            <person name="Dockter R.B."/>
            <person name="Fauchery L."/>
            <person name="Guy J."/>
            <person name="Iotti M."/>
            <person name="Le Tacon F."/>
            <person name="Lindquist E.A."/>
            <person name="Lipzen A."/>
            <person name="Malagnac F."/>
            <person name="Mello A."/>
            <person name="Molinier V."/>
            <person name="Miyauchi S."/>
            <person name="Poulain J."/>
            <person name="Riccioni C."/>
            <person name="Rubini A."/>
            <person name="Sitrit Y."/>
            <person name="Splivallo R."/>
            <person name="Traeger S."/>
            <person name="Wang M."/>
            <person name="Zifcakova L."/>
            <person name="Wipf D."/>
            <person name="Zambonelli A."/>
            <person name="Paolocci F."/>
            <person name="Nowrousian M."/>
            <person name="Ottonello S."/>
            <person name="Baldrian P."/>
            <person name="Spatafora J.W."/>
            <person name="Henrissat B."/>
            <person name="Nagy L.G."/>
            <person name="Aury J.M."/>
            <person name="Wincker P."/>
            <person name="Grigoriev I.V."/>
            <person name="Bonfante P."/>
            <person name="Martin F.M."/>
        </authorList>
    </citation>
    <scope>NUCLEOTIDE SEQUENCE [LARGE SCALE GENOMIC DNA]</scope>
    <source>
        <strain evidence="1 2">120613-1</strain>
    </source>
</reference>
<evidence type="ECO:0000313" key="1">
    <source>
        <dbReference type="EMBL" id="RPB02783.1"/>
    </source>
</evidence>
<organism evidence="1 2">
    <name type="scientific">Choiromyces venosus 120613-1</name>
    <dbReference type="NCBI Taxonomy" id="1336337"/>
    <lineage>
        <taxon>Eukaryota</taxon>
        <taxon>Fungi</taxon>
        <taxon>Dikarya</taxon>
        <taxon>Ascomycota</taxon>
        <taxon>Pezizomycotina</taxon>
        <taxon>Pezizomycetes</taxon>
        <taxon>Pezizales</taxon>
        <taxon>Tuberaceae</taxon>
        <taxon>Choiromyces</taxon>
    </lineage>
</organism>
<accession>A0A3N4JWR7</accession>